<name>A0ABW2MSN7_9FLAO</name>
<accession>A0ABW2MSN7</accession>
<evidence type="ECO:0000256" key="1">
    <source>
        <dbReference type="SAM" id="Phobius"/>
    </source>
</evidence>
<evidence type="ECO:0000259" key="2">
    <source>
        <dbReference type="PROSITE" id="PS51781"/>
    </source>
</evidence>
<evidence type="ECO:0000313" key="3">
    <source>
        <dbReference type="EMBL" id="MFC7357916.1"/>
    </source>
</evidence>
<sequence length="214" mass="24186">MSKKLREIIHAKQTNPDRFYTNASHEVIERDTKGSEMATGIYQNEAGTYFTKKAWKKEQTRLEKLRLQKEKAAKKARVKTIPLAEIKNEDGVATTNTKKKGIYLLGAVMLLVGIIITGFFLYSENKEPIEIEPTVKVELEEEPTIFGNAVVTGDDVRMRAGPTLQDSIITYFPTAGERVLILQKATDSILWVKVQRKDATVGWVYSKYVEDSAN</sequence>
<dbReference type="RefSeq" id="WP_380217788.1">
    <property type="nucleotide sequence ID" value="NZ_JBHTBN010000004.1"/>
</dbReference>
<dbReference type="Proteomes" id="UP001596415">
    <property type="component" value="Unassembled WGS sequence"/>
</dbReference>
<evidence type="ECO:0000313" key="4">
    <source>
        <dbReference type="Proteomes" id="UP001596415"/>
    </source>
</evidence>
<keyword evidence="1" id="KW-0472">Membrane</keyword>
<keyword evidence="4" id="KW-1185">Reference proteome</keyword>
<dbReference type="SMART" id="SM00287">
    <property type="entry name" value="SH3b"/>
    <property type="match status" value="1"/>
</dbReference>
<dbReference type="Pfam" id="PF08239">
    <property type="entry name" value="SH3_3"/>
    <property type="match status" value="1"/>
</dbReference>
<keyword evidence="1" id="KW-0812">Transmembrane</keyword>
<proteinExistence type="predicted"/>
<gene>
    <name evidence="3" type="ORF">ACFQO1_09475</name>
</gene>
<comment type="caution">
    <text evidence="3">The sequence shown here is derived from an EMBL/GenBank/DDBJ whole genome shotgun (WGS) entry which is preliminary data.</text>
</comment>
<organism evidence="3 4">
    <name type="scientific">Jejudonia soesokkakensis</name>
    <dbReference type="NCBI Taxonomy" id="1323432"/>
    <lineage>
        <taxon>Bacteria</taxon>
        <taxon>Pseudomonadati</taxon>
        <taxon>Bacteroidota</taxon>
        <taxon>Flavobacteriia</taxon>
        <taxon>Flavobacteriales</taxon>
        <taxon>Flavobacteriaceae</taxon>
        <taxon>Jejudonia</taxon>
    </lineage>
</organism>
<feature type="domain" description="SH3b" evidence="2">
    <location>
        <begin position="146"/>
        <end position="213"/>
    </location>
</feature>
<dbReference type="PROSITE" id="PS51781">
    <property type="entry name" value="SH3B"/>
    <property type="match status" value="1"/>
</dbReference>
<feature type="transmembrane region" description="Helical" evidence="1">
    <location>
        <begin position="102"/>
        <end position="122"/>
    </location>
</feature>
<protein>
    <submittedName>
        <fullName evidence="3">SH3 domain-containing protein</fullName>
    </submittedName>
</protein>
<dbReference type="EMBL" id="JBHTBN010000004">
    <property type="protein sequence ID" value="MFC7357916.1"/>
    <property type="molecule type" value="Genomic_DNA"/>
</dbReference>
<reference evidence="4" key="1">
    <citation type="journal article" date="2019" name="Int. J. Syst. Evol. Microbiol.">
        <title>The Global Catalogue of Microorganisms (GCM) 10K type strain sequencing project: providing services to taxonomists for standard genome sequencing and annotation.</title>
        <authorList>
            <consortium name="The Broad Institute Genomics Platform"/>
            <consortium name="The Broad Institute Genome Sequencing Center for Infectious Disease"/>
            <person name="Wu L."/>
            <person name="Ma J."/>
        </authorList>
    </citation>
    <scope>NUCLEOTIDE SEQUENCE [LARGE SCALE GENOMIC DNA]</scope>
    <source>
        <strain evidence="4">CGMCC 1.16306</strain>
    </source>
</reference>
<keyword evidence="1" id="KW-1133">Transmembrane helix</keyword>
<dbReference type="InterPro" id="IPR003646">
    <property type="entry name" value="SH3-like_bac-type"/>
</dbReference>
<dbReference type="Gene3D" id="2.30.30.40">
    <property type="entry name" value="SH3 Domains"/>
    <property type="match status" value="1"/>
</dbReference>